<name>A0ABN8AMN3_9PROT</name>
<sequence length="453" mass="51165">MMTTYPAIPSLLLIPGESQVDYAALYAIATAYAHSGLLISSHGKKTDRPELSFPAIVCSSFAIELFFKFFLMLERAESEEPSSKHKSGHRLGHLWEKIPLEHQALIAGMFRNKTEVPLLDASDRRIELFVEALAHVGDAPFVKWRYVHELVDPSLMSHAAITEVLDALGYAANYVMKEKSGMHRRHDTSMPEEAMIAPDQPDEEQLLPIRGSEYLLLGRDSVLRRIPVNFERKKAFFLDGIRHAVEILDVTYSRLRDALTHLALNPPASNDTPDVFAHVFIDAWGFVDAVDRFSMMYTQMPGIKFGNTKGGIPPLREFTQEFRKLRNITDHLASKADYVISRNGGAWGELTWLTGAQLQPELIAWHCTLRPGTLQTKPSMQTDPIMSTLDWPTDSIRLCAGEYEGNLSEIRKHIAVRIRHLEAQLKPAFQQPAQAQVPIINDAYMRRQVKRVG</sequence>
<accession>A0ABN8AMN3</accession>
<dbReference type="Proteomes" id="UP000839052">
    <property type="component" value="Chromosome"/>
</dbReference>
<gene>
    <name evidence="1" type="ORF">NTG6680_2010</name>
</gene>
<evidence type="ECO:0000313" key="2">
    <source>
        <dbReference type="Proteomes" id="UP000839052"/>
    </source>
</evidence>
<dbReference type="EMBL" id="OU912926">
    <property type="protein sequence ID" value="CAG9933259.1"/>
    <property type="molecule type" value="Genomic_DNA"/>
</dbReference>
<keyword evidence="2" id="KW-1185">Reference proteome</keyword>
<evidence type="ECO:0000313" key="1">
    <source>
        <dbReference type="EMBL" id="CAG9933259.1"/>
    </source>
</evidence>
<reference evidence="1 2" key="1">
    <citation type="submission" date="2021-10" db="EMBL/GenBank/DDBJ databases">
        <authorList>
            <person name="Koch H."/>
        </authorList>
    </citation>
    <scope>NUCLEOTIDE SEQUENCE [LARGE SCALE GENOMIC DNA]</scope>
    <source>
        <strain evidence="1">6680</strain>
    </source>
</reference>
<dbReference type="RefSeq" id="WP_239797072.1">
    <property type="nucleotide sequence ID" value="NZ_OU912926.1"/>
</dbReference>
<proteinExistence type="predicted"/>
<protein>
    <submittedName>
        <fullName evidence="1">Uncharacterized protein</fullName>
    </submittedName>
</protein>
<organism evidence="1 2">
    <name type="scientific">Candidatus Nitrotoga arctica</name>
    <dbReference type="NCBI Taxonomy" id="453162"/>
    <lineage>
        <taxon>Bacteria</taxon>
        <taxon>Pseudomonadati</taxon>
        <taxon>Pseudomonadota</taxon>
        <taxon>Betaproteobacteria</taxon>
        <taxon>Nitrosomonadales</taxon>
        <taxon>Gallionellaceae</taxon>
        <taxon>Candidatus Nitrotoga</taxon>
    </lineage>
</organism>